<gene>
    <name evidence="1" type="ORF">OC940_09480</name>
</gene>
<name>A0A9X3BCE1_9PSED</name>
<dbReference type="EMBL" id="JAOSKY010000004">
    <property type="protein sequence ID" value="MCU7248028.1"/>
    <property type="molecule type" value="Genomic_DNA"/>
</dbReference>
<dbReference type="Proteomes" id="UP001139955">
    <property type="component" value="Unassembled WGS sequence"/>
</dbReference>
<dbReference type="RefSeq" id="WP_301621716.1">
    <property type="nucleotide sequence ID" value="NZ_JAOSKY010000004.1"/>
</dbReference>
<reference evidence="1" key="2">
    <citation type="journal article" date="2023" name="mSystems">
        <title>Charting the Lipopeptidome of Nonpathogenic Pseudomonas.</title>
        <authorList>
            <person name="Cesa-Luna C."/>
            <person name="Geudens N."/>
            <person name="Girard L."/>
            <person name="De Roo V."/>
            <person name="Maklad H.R."/>
            <person name="Martins J.C."/>
            <person name="Hofte M."/>
            <person name="De Mot R."/>
        </authorList>
    </citation>
    <scope>NUCLEOTIDE SEQUENCE</scope>
    <source>
        <strain evidence="1">B1M3-32</strain>
    </source>
</reference>
<proteinExistence type="predicted"/>
<reference evidence="1" key="1">
    <citation type="submission" date="2022-09" db="EMBL/GenBank/DDBJ databases">
        <authorList>
            <person name="Cesa-Luna C."/>
            <person name="Girard L."/>
            <person name="Lood C."/>
            <person name="Hofte M."/>
            <person name="De Mot R."/>
        </authorList>
    </citation>
    <scope>NUCLEOTIDE SEQUENCE</scope>
    <source>
        <strain evidence="1">B1M3-32</strain>
    </source>
</reference>
<keyword evidence="2" id="KW-1185">Reference proteome</keyword>
<evidence type="ECO:0000313" key="1">
    <source>
        <dbReference type="EMBL" id="MCU7248028.1"/>
    </source>
</evidence>
<sequence length="88" mass="9999">MSRSKSDLEVNVRNVLLQDWDPIGIGDIPEAQDEYNLYVEDICKMLSAGQPSSNVYGYLRWIEIERMGLDGNELLTQQIAKKLVGLLE</sequence>
<dbReference type="AlphaFoldDB" id="A0A9X3BCE1"/>
<evidence type="ECO:0000313" key="2">
    <source>
        <dbReference type="Proteomes" id="UP001139955"/>
    </source>
</evidence>
<evidence type="ECO:0008006" key="3">
    <source>
        <dbReference type="Google" id="ProtNLM"/>
    </source>
</evidence>
<accession>A0A9X3BCE1</accession>
<protein>
    <recommendedName>
        <fullName evidence="3">DUF1871 family protein</fullName>
    </recommendedName>
</protein>
<organism evidence="1 2">
    <name type="scientific">Pseudomonas koreensis</name>
    <dbReference type="NCBI Taxonomy" id="198620"/>
    <lineage>
        <taxon>Bacteria</taxon>
        <taxon>Pseudomonadati</taxon>
        <taxon>Pseudomonadota</taxon>
        <taxon>Gammaproteobacteria</taxon>
        <taxon>Pseudomonadales</taxon>
        <taxon>Pseudomonadaceae</taxon>
        <taxon>Pseudomonas</taxon>
    </lineage>
</organism>
<comment type="caution">
    <text evidence="1">The sequence shown here is derived from an EMBL/GenBank/DDBJ whole genome shotgun (WGS) entry which is preliminary data.</text>
</comment>